<dbReference type="EMBL" id="KZ293538">
    <property type="protein sequence ID" value="PBK58530.1"/>
    <property type="molecule type" value="Genomic_DNA"/>
</dbReference>
<reference evidence="3" key="1">
    <citation type="journal article" date="2017" name="Nat. Ecol. Evol.">
        <title>Genome expansion and lineage-specific genetic innovations in the forest pathogenic fungi Armillaria.</title>
        <authorList>
            <person name="Sipos G."/>
            <person name="Prasanna A.N."/>
            <person name="Walter M.C."/>
            <person name="O'Connor E."/>
            <person name="Balint B."/>
            <person name="Krizsan K."/>
            <person name="Kiss B."/>
            <person name="Hess J."/>
            <person name="Varga T."/>
            <person name="Slot J."/>
            <person name="Riley R."/>
            <person name="Boka B."/>
            <person name="Rigling D."/>
            <person name="Barry K."/>
            <person name="Lee J."/>
            <person name="Mihaltcheva S."/>
            <person name="LaButti K."/>
            <person name="Lipzen A."/>
            <person name="Waldron R."/>
            <person name="Moloney N.M."/>
            <person name="Sperisen C."/>
            <person name="Kredics L."/>
            <person name="Vagvoelgyi C."/>
            <person name="Patrignani A."/>
            <person name="Fitzpatrick D."/>
            <person name="Nagy I."/>
            <person name="Doyle S."/>
            <person name="Anderson J.B."/>
            <person name="Grigoriev I.V."/>
            <person name="Gueldener U."/>
            <person name="Muensterkoetter M."/>
            <person name="Nagy L.G."/>
        </authorList>
    </citation>
    <scope>NUCLEOTIDE SEQUENCE [LARGE SCALE GENOMIC DNA]</scope>
    <source>
        <strain evidence="3">28-4</strain>
    </source>
</reference>
<organism evidence="2 3">
    <name type="scientific">Armillaria solidipes</name>
    <dbReference type="NCBI Taxonomy" id="1076256"/>
    <lineage>
        <taxon>Eukaryota</taxon>
        <taxon>Fungi</taxon>
        <taxon>Dikarya</taxon>
        <taxon>Basidiomycota</taxon>
        <taxon>Agaricomycotina</taxon>
        <taxon>Agaricomycetes</taxon>
        <taxon>Agaricomycetidae</taxon>
        <taxon>Agaricales</taxon>
        <taxon>Marasmiineae</taxon>
        <taxon>Physalacriaceae</taxon>
        <taxon>Armillaria</taxon>
    </lineage>
</organism>
<evidence type="ECO:0000256" key="1">
    <source>
        <dbReference type="SAM" id="MobiDB-lite"/>
    </source>
</evidence>
<keyword evidence="3" id="KW-1185">Reference proteome</keyword>
<accession>A0A2H3ALA2</accession>
<name>A0A2H3ALA2_9AGAR</name>
<evidence type="ECO:0000313" key="2">
    <source>
        <dbReference type="EMBL" id="PBK58530.1"/>
    </source>
</evidence>
<feature type="compositionally biased region" description="Polar residues" evidence="1">
    <location>
        <begin position="62"/>
        <end position="77"/>
    </location>
</feature>
<feature type="compositionally biased region" description="Polar residues" evidence="1">
    <location>
        <begin position="27"/>
        <end position="40"/>
    </location>
</feature>
<proteinExistence type="predicted"/>
<evidence type="ECO:0000313" key="3">
    <source>
        <dbReference type="Proteomes" id="UP000218334"/>
    </source>
</evidence>
<sequence>MSTSNHEHQATSSEEFELYVSALSFPPQSASNVQRSNNLSPAVLDAQPASPTTALTRDPDTSNDQQQGNRSSEQTEPYVSAFPSPPRSSSNVRRSDTLSPTVLDAQTASTTTALTQDPEPSNPQQVTFARLGSRVTVVGYIDGEGTLLRVEVVLSRGNLSVSVGYDFGEHVSFVLELTVLENGDVRIVGGDIHLSFGAAFRAQYHFVR</sequence>
<dbReference type="AlphaFoldDB" id="A0A2H3ALA2"/>
<gene>
    <name evidence="2" type="ORF">ARMSODRAFT_1035540</name>
</gene>
<feature type="region of interest" description="Disordered" evidence="1">
    <location>
        <begin position="27"/>
        <end position="104"/>
    </location>
</feature>
<dbReference type="Proteomes" id="UP000218334">
    <property type="component" value="Unassembled WGS sequence"/>
</dbReference>
<protein>
    <submittedName>
        <fullName evidence="2">Uncharacterized protein</fullName>
    </submittedName>
</protein>